<feature type="domain" description="Flavodoxin-like fold" evidence="7">
    <location>
        <begin position="1"/>
        <end position="201"/>
    </location>
</feature>
<evidence type="ECO:0000256" key="6">
    <source>
        <dbReference type="HAMAP-Rule" id="MF_01216"/>
    </source>
</evidence>
<dbReference type="SUPFAM" id="SSF52218">
    <property type="entry name" value="Flavoproteins"/>
    <property type="match status" value="1"/>
</dbReference>
<feature type="binding site" evidence="6">
    <location>
        <begin position="15"/>
        <end position="17"/>
    </location>
    <ligand>
        <name>FMN</name>
        <dbReference type="ChEBI" id="CHEBI:58210"/>
    </ligand>
</feature>
<dbReference type="GO" id="GO:0016655">
    <property type="term" value="F:oxidoreductase activity, acting on NAD(P)H, quinone or similar compound as acceptor"/>
    <property type="evidence" value="ECO:0007669"/>
    <property type="project" value="InterPro"/>
</dbReference>
<evidence type="ECO:0000256" key="3">
    <source>
        <dbReference type="ARBA" id="ARBA00023002"/>
    </source>
</evidence>
<dbReference type="PANTHER" id="PTHR43741:SF4">
    <property type="entry name" value="FMN-DEPENDENT NADH:QUINONE OXIDOREDUCTASE"/>
    <property type="match status" value="1"/>
</dbReference>
<keyword evidence="1 6" id="KW-0285">Flavoprotein</keyword>
<evidence type="ECO:0000256" key="5">
    <source>
        <dbReference type="ARBA" id="ARBA00048542"/>
    </source>
</evidence>
<comment type="function">
    <text evidence="6">Also exhibits azoreductase activity. Catalyzes the reductive cleavage of the azo bond in aromatic azo compounds to the corresponding amines.</text>
</comment>
<comment type="similarity">
    <text evidence="6">Belongs to the azoreductase type 1 family.</text>
</comment>
<name>A0A2T0VXR8_9RHOB</name>
<keyword evidence="4 6" id="KW-0520">NAD</keyword>
<dbReference type="InterPro" id="IPR003680">
    <property type="entry name" value="Flavodoxin_fold"/>
</dbReference>
<keyword evidence="3 6" id="KW-0560">Oxidoreductase</keyword>
<comment type="cofactor">
    <cofactor evidence="6">
        <name>FMN</name>
        <dbReference type="ChEBI" id="CHEBI:58210"/>
    </cofactor>
    <text evidence="6">Binds 1 FMN per subunit.</text>
</comment>
<comment type="caution">
    <text evidence="6">Lacks conserved residue(s) required for the propagation of feature annotation.</text>
</comment>
<dbReference type="GO" id="GO:0010181">
    <property type="term" value="F:FMN binding"/>
    <property type="evidence" value="ECO:0007669"/>
    <property type="project" value="UniProtKB-UniRule"/>
</dbReference>
<comment type="caution">
    <text evidence="8">The sequence shown here is derived from an EMBL/GenBank/DDBJ whole genome shotgun (WGS) entry which is preliminary data.</text>
</comment>
<comment type="catalytic activity">
    <reaction evidence="6">
        <text>2 a quinone + NADH + H(+) = 2 a 1,4-benzosemiquinone + NAD(+)</text>
        <dbReference type="Rhea" id="RHEA:65952"/>
        <dbReference type="ChEBI" id="CHEBI:15378"/>
        <dbReference type="ChEBI" id="CHEBI:57540"/>
        <dbReference type="ChEBI" id="CHEBI:57945"/>
        <dbReference type="ChEBI" id="CHEBI:132124"/>
        <dbReference type="ChEBI" id="CHEBI:134225"/>
    </reaction>
</comment>
<comment type="catalytic activity">
    <reaction evidence="5">
        <text>N,N-dimethyl-1,4-phenylenediamine + anthranilate + 2 NAD(+) = 2-(4-dimethylaminophenyl)diazenylbenzoate + 2 NADH + 2 H(+)</text>
        <dbReference type="Rhea" id="RHEA:55872"/>
        <dbReference type="ChEBI" id="CHEBI:15378"/>
        <dbReference type="ChEBI" id="CHEBI:15783"/>
        <dbReference type="ChEBI" id="CHEBI:16567"/>
        <dbReference type="ChEBI" id="CHEBI:57540"/>
        <dbReference type="ChEBI" id="CHEBI:57945"/>
        <dbReference type="ChEBI" id="CHEBI:71579"/>
        <dbReference type="EC" id="1.7.1.17"/>
    </reaction>
    <physiologicalReaction direction="right-to-left" evidence="5">
        <dbReference type="Rhea" id="RHEA:55874"/>
    </physiologicalReaction>
</comment>
<accession>A0A2T0VXR8</accession>
<reference evidence="8 9" key="1">
    <citation type="submission" date="2018-03" db="EMBL/GenBank/DDBJ databases">
        <title>Genomic Encyclopedia of Archaeal and Bacterial Type Strains, Phase II (KMG-II): from individual species to whole genera.</title>
        <authorList>
            <person name="Goeker M."/>
        </authorList>
    </citation>
    <scope>NUCLEOTIDE SEQUENCE [LARGE SCALE GENOMIC DNA]</scope>
    <source>
        <strain evidence="8 9">DSM 101533</strain>
    </source>
</reference>
<dbReference type="OrthoDB" id="9787136at2"/>
<evidence type="ECO:0000313" key="9">
    <source>
        <dbReference type="Proteomes" id="UP000238007"/>
    </source>
</evidence>
<evidence type="ECO:0000256" key="2">
    <source>
        <dbReference type="ARBA" id="ARBA00022643"/>
    </source>
</evidence>
<organism evidence="8 9">
    <name type="scientific">Yoonia maritima</name>
    <dbReference type="NCBI Taxonomy" id="1435347"/>
    <lineage>
        <taxon>Bacteria</taxon>
        <taxon>Pseudomonadati</taxon>
        <taxon>Pseudomonadota</taxon>
        <taxon>Alphaproteobacteria</taxon>
        <taxon>Rhodobacterales</taxon>
        <taxon>Paracoccaceae</taxon>
        <taxon>Yoonia</taxon>
    </lineage>
</organism>
<evidence type="ECO:0000256" key="4">
    <source>
        <dbReference type="ARBA" id="ARBA00023027"/>
    </source>
</evidence>
<feature type="binding site" evidence="6">
    <location>
        <position position="9"/>
    </location>
    <ligand>
        <name>FMN</name>
        <dbReference type="ChEBI" id="CHEBI:58210"/>
    </ligand>
</feature>
<comment type="function">
    <text evidence="6">Quinone reductase that provides resistance to thiol-specific stress caused by electrophilic quinones.</text>
</comment>
<dbReference type="Pfam" id="PF02525">
    <property type="entry name" value="Flavodoxin_2"/>
    <property type="match status" value="1"/>
</dbReference>
<keyword evidence="2 6" id="KW-0288">FMN</keyword>
<protein>
    <recommendedName>
        <fullName evidence="6">FMN dependent NADH:quinone oxidoreductase</fullName>
        <ecNumber evidence="6">1.6.5.-</ecNumber>
    </recommendedName>
    <alternativeName>
        <fullName evidence="6">Azo-dye reductase</fullName>
    </alternativeName>
    <alternativeName>
        <fullName evidence="6">FMN-dependent NADH-azo compound oxidoreductase</fullName>
    </alternativeName>
    <alternativeName>
        <fullName evidence="6">FMN-dependent NADH-azoreductase</fullName>
        <ecNumber evidence="6">1.7.1.17</ecNumber>
    </alternativeName>
</protein>
<evidence type="ECO:0000259" key="7">
    <source>
        <dbReference type="Pfam" id="PF02525"/>
    </source>
</evidence>
<dbReference type="EC" id="1.6.5.-" evidence="6"/>
<gene>
    <name evidence="6" type="primary">azoR</name>
    <name evidence="8" type="ORF">CLV80_108114</name>
</gene>
<evidence type="ECO:0000313" key="8">
    <source>
        <dbReference type="EMBL" id="PRY76650.1"/>
    </source>
</evidence>
<dbReference type="InterPro" id="IPR029039">
    <property type="entry name" value="Flavoprotein-like_sf"/>
</dbReference>
<evidence type="ECO:0000256" key="1">
    <source>
        <dbReference type="ARBA" id="ARBA00022630"/>
    </source>
</evidence>
<dbReference type="AlphaFoldDB" id="A0A2T0VXR8"/>
<keyword evidence="9" id="KW-1185">Reference proteome</keyword>
<dbReference type="EMBL" id="PVTP01000008">
    <property type="protein sequence ID" value="PRY76650.1"/>
    <property type="molecule type" value="Genomic_DNA"/>
</dbReference>
<dbReference type="Gene3D" id="3.40.50.360">
    <property type="match status" value="1"/>
</dbReference>
<dbReference type="Proteomes" id="UP000238007">
    <property type="component" value="Unassembled WGS sequence"/>
</dbReference>
<dbReference type="GO" id="GO:0016652">
    <property type="term" value="F:oxidoreductase activity, acting on NAD(P)H as acceptor"/>
    <property type="evidence" value="ECO:0007669"/>
    <property type="project" value="UniProtKB-UniRule"/>
</dbReference>
<dbReference type="EC" id="1.7.1.17" evidence="6"/>
<dbReference type="InterPro" id="IPR023048">
    <property type="entry name" value="NADH:quinone_OxRdtase_FMN_depd"/>
</dbReference>
<comment type="subunit">
    <text evidence="6">Homodimer.</text>
</comment>
<dbReference type="HAMAP" id="MF_01216">
    <property type="entry name" value="Azoreductase_type1"/>
    <property type="match status" value="1"/>
</dbReference>
<dbReference type="RefSeq" id="WP_133169776.1">
    <property type="nucleotide sequence ID" value="NZ_PVTP01000008.1"/>
</dbReference>
<dbReference type="PANTHER" id="PTHR43741">
    <property type="entry name" value="FMN-DEPENDENT NADH-AZOREDUCTASE 1"/>
    <property type="match status" value="1"/>
</dbReference>
<sequence>MKLLHINASPRGANSYSLEVADYFTTKLAEHHEVEIDRLDLFAANLPEFGEIATGAKMALFAGRDQTNEEVAAWDAVRAVFDRFAAADMYVFNVPIWNNGVPYKLKHYIDLVTQPGWSFGFGPEAGYSGLMTDRKAVIVHASGVWHSDVGKNFGSDFSTPVLKDWLGFLGVTDVHDIRVQPTVLTADVEAVKAVAVKRASELIAIIYRALLLDHCGKTPFILRDARYLLRRKDVIGWYQIPNEPHHLTPRLNVRYPKQ</sequence>
<dbReference type="InterPro" id="IPR050104">
    <property type="entry name" value="FMN-dep_NADH:Q_OxRdtase_AzoR1"/>
</dbReference>
<dbReference type="GO" id="GO:0009055">
    <property type="term" value="F:electron transfer activity"/>
    <property type="evidence" value="ECO:0007669"/>
    <property type="project" value="UniProtKB-UniRule"/>
</dbReference>
<proteinExistence type="inferred from homology"/>